<keyword evidence="1" id="KW-1133">Transmembrane helix</keyword>
<evidence type="ECO:0000259" key="2">
    <source>
        <dbReference type="Pfam" id="PF03703"/>
    </source>
</evidence>
<reference evidence="3" key="1">
    <citation type="submission" date="2021-02" db="EMBL/GenBank/DDBJ databases">
        <title>Natronogracilivirga saccharolytica gen. nov. sp. nov. a new anaerobic, haloalkiliphilic carbohydrate-fermenting bacterium from soda lake and proposing of Cyclonatronumiaceae fam. nov. in the phylum Balneolaeota.</title>
        <authorList>
            <person name="Zhilina T.N."/>
            <person name="Sorokin D.Y."/>
            <person name="Zavarzina D.G."/>
            <person name="Toshchakov S.V."/>
            <person name="Kublanov I.V."/>
        </authorList>
    </citation>
    <scope>NUCLEOTIDE SEQUENCE</scope>
    <source>
        <strain evidence="3">Z-1702</strain>
    </source>
</reference>
<dbReference type="PANTHER" id="PTHR34473">
    <property type="entry name" value="UPF0699 TRANSMEMBRANE PROTEIN YDBS"/>
    <property type="match status" value="1"/>
</dbReference>
<comment type="caution">
    <text evidence="3">The sequence shown here is derived from an EMBL/GenBank/DDBJ whole genome shotgun (WGS) entry which is preliminary data.</text>
</comment>
<gene>
    <name evidence="3" type="ORF">NATSA_03560</name>
</gene>
<organism evidence="3 4">
    <name type="scientific">Natronogracilivirga saccharolytica</name>
    <dbReference type="NCBI Taxonomy" id="2812953"/>
    <lineage>
        <taxon>Bacteria</taxon>
        <taxon>Pseudomonadati</taxon>
        <taxon>Balneolota</taxon>
        <taxon>Balneolia</taxon>
        <taxon>Balneolales</taxon>
        <taxon>Cyclonatronaceae</taxon>
        <taxon>Natronogracilivirga</taxon>
    </lineage>
</organism>
<dbReference type="PANTHER" id="PTHR34473:SF2">
    <property type="entry name" value="UPF0699 TRANSMEMBRANE PROTEIN YDBT"/>
    <property type="match status" value="1"/>
</dbReference>
<keyword evidence="4" id="KW-1185">Reference proteome</keyword>
<dbReference type="Proteomes" id="UP000673975">
    <property type="component" value="Unassembled WGS sequence"/>
</dbReference>
<sequence>MEENDKAEEEILRDEQGRRFLSTEAINAWRITGALGSLVYWLVPLGYGAVSMGSEDWPHWPGYVLGILFLTYTILEGTVIPYIRWKRWRYKVDQNEIDLQRGLFVVTRTLIPIKRVQHVDTRQGPVYRQFGLASVTVTTAGDTHEIPALSEPVADDLRNTISEYARIAREDL</sequence>
<accession>A0A8J7RKC0</accession>
<evidence type="ECO:0000313" key="3">
    <source>
        <dbReference type="EMBL" id="MBP3191733.1"/>
    </source>
</evidence>
<keyword evidence="1" id="KW-0472">Membrane</keyword>
<dbReference type="RefSeq" id="WP_210510460.1">
    <property type="nucleotide sequence ID" value="NZ_JAFIDN010000002.1"/>
</dbReference>
<feature type="domain" description="YdbS-like PH" evidence="2">
    <location>
        <begin position="85"/>
        <end position="161"/>
    </location>
</feature>
<evidence type="ECO:0000313" key="4">
    <source>
        <dbReference type="Proteomes" id="UP000673975"/>
    </source>
</evidence>
<feature type="transmembrane region" description="Helical" evidence="1">
    <location>
        <begin position="62"/>
        <end position="83"/>
    </location>
</feature>
<name>A0A8J7RKC0_9BACT</name>
<dbReference type="AlphaFoldDB" id="A0A8J7RKC0"/>
<proteinExistence type="predicted"/>
<feature type="transmembrane region" description="Helical" evidence="1">
    <location>
        <begin position="28"/>
        <end position="50"/>
    </location>
</feature>
<dbReference type="InterPro" id="IPR005182">
    <property type="entry name" value="YdbS-like_PH"/>
</dbReference>
<dbReference type="Pfam" id="PF03703">
    <property type="entry name" value="bPH_2"/>
    <property type="match status" value="1"/>
</dbReference>
<protein>
    <submittedName>
        <fullName evidence="3">PH domain-containing protein</fullName>
    </submittedName>
</protein>
<keyword evidence="1" id="KW-0812">Transmembrane</keyword>
<dbReference type="EMBL" id="JAFIDN010000002">
    <property type="protein sequence ID" value="MBP3191733.1"/>
    <property type="molecule type" value="Genomic_DNA"/>
</dbReference>
<evidence type="ECO:0000256" key="1">
    <source>
        <dbReference type="SAM" id="Phobius"/>
    </source>
</evidence>